<gene>
    <name evidence="1" type="ORF">SM124_16440</name>
</gene>
<organism evidence="1 2">
    <name type="scientific">Robertmurraya mangrovi</name>
    <dbReference type="NCBI Taxonomy" id="3098077"/>
    <lineage>
        <taxon>Bacteria</taxon>
        <taxon>Bacillati</taxon>
        <taxon>Bacillota</taxon>
        <taxon>Bacilli</taxon>
        <taxon>Bacillales</taxon>
        <taxon>Bacillaceae</taxon>
        <taxon>Robertmurraya</taxon>
    </lineage>
</organism>
<dbReference type="Gene3D" id="1.10.1200.10">
    <property type="entry name" value="ACP-like"/>
    <property type="match status" value="1"/>
</dbReference>
<dbReference type="RefSeq" id="WP_322447602.1">
    <property type="nucleotide sequence ID" value="NZ_JAXOFX010000012.1"/>
</dbReference>
<evidence type="ECO:0000313" key="1">
    <source>
        <dbReference type="EMBL" id="MDZ5473308.1"/>
    </source>
</evidence>
<dbReference type="EMBL" id="JAXOFX010000012">
    <property type="protein sequence ID" value="MDZ5473308.1"/>
    <property type="molecule type" value="Genomic_DNA"/>
</dbReference>
<name>A0ABU5J1K4_9BACI</name>
<dbReference type="InterPro" id="IPR036736">
    <property type="entry name" value="ACP-like_sf"/>
</dbReference>
<keyword evidence="2" id="KW-1185">Reference proteome</keyword>
<sequence>MREIIKDLVFRVIEEYRSTYEKDIPTHQGEDTPLFGKEGVLDSLGLVSFIVMIEQAIEDELNVSLILADERAMSQKTSPFLRIGLLIDYINKLIQEEIQV</sequence>
<accession>A0ABU5J1K4</accession>
<dbReference type="Proteomes" id="UP001290455">
    <property type="component" value="Unassembled WGS sequence"/>
</dbReference>
<comment type="caution">
    <text evidence="1">The sequence shown here is derived from an EMBL/GenBank/DDBJ whole genome shotgun (WGS) entry which is preliminary data.</text>
</comment>
<evidence type="ECO:0000313" key="2">
    <source>
        <dbReference type="Proteomes" id="UP001290455"/>
    </source>
</evidence>
<proteinExistence type="predicted"/>
<reference evidence="1 2" key="1">
    <citation type="submission" date="2023-11" db="EMBL/GenBank/DDBJ databases">
        <title>Bacillus jintuensis, isolated from a mudflat on the Beibu Gulf coast.</title>
        <authorList>
            <person name="Li M."/>
        </authorList>
    </citation>
    <scope>NUCLEOTIDE SEQUENCE [LARGE SCALE GENOMIC DNA]</scope>
    <source>
        <strain evidence="1 2">31A1R</strain>
    </source>
</reference>
<protein>
    <submittedName>
        <fullName evidence="1">Acyl carrier protein</fullName>
    </submittedName>
</protein>